<reference evidence="5" key="1">
    <citation type="submission" date="2010-06" db="EMBL/GenBank/DDBJ databases">
        <authorList>
            <person name="Jiang H."/>
            <person name="Abraham K."/>
            <person name="Ali S."/>
            <person name="Alsbrooks S.L."/>
            <person name="Anim B.N."/>
            <person name="Anosike U.S."/>
            <person name="Attaway T."/>
            <person name="Bandaranaike D.P."/>
            <person name="Battles P.K."/>
            <person name="Bell S.N."/>
            <person name="Bell A.V."/>
            <person name="Beltran B."/>
            <person name="Bickham C."/>
            <person name="Bustamante Y."/>
            <person name="Caleb T."/>
            <person name="Canada A."/>
            <person name="Cardenas V."/>
            <person name="Carter K."/>
            <person name="Chacko J."/>
            <person name="Chandrabose M.N."/>
            <person name="Chavez D."/>
            <person name="Chavez A."/>
            <person name="Chen L."/>
            <person name="Chu H.-S."/>
            <person name="Claassen K.J."/>
            <person name="Cockrell R."/>
            <person name="Collins M."/>
            <person name="Cooper J.A."/>
            <person name="Cree A."/>
            <person name="Curry S.M."/>
            <person name="Da Y."/>
            <person name="Dao M.D."/>
            <person name="Das B."/>
            <person name="Davila M.-L."/>
            <person name="Davy-Carroll L."/>
            <person name="Denson S."/>
            <person name="Dinh H."/>
            <person name="Ebong V.E."/>
            <person name="Edwards J.R."/>
            <person name="Egan A."/>
            <person name="El-Daye J."/>
            <person name="Escobedo L."/>
            <person name="Fernandez S."/>
            <person name="Fernando P.R."/>
            <person name="Flagg N."/>
            <person name="Forbes L.D."/>
            <person name="Fowler R.G."/>
            <person name="Fu Q."/>
            <person name="Gabisi R.A."/>
            <person name="Ganer J."/>
            <person name="Garbino Pronczuk A."/>
            <person name="Garcia R.M."/>
            <person name="Garner T."/>
            <person name="Garrett T.E."/>
            <person name="Gonzalez D.A."/>
            <person name="Hamid H."/>
            <person name="Hawkins E.S."/>
            <person name="Hirani K."/>
            <person name="Hogues M.E."/>
            <person name="Hollins B."/>
            <person name="Hsiao C.-H."/>
            <person name="Jabil R."/>
            <person name="James M.L."/>
            <person name="Jhangiani S.N."/>
            <person name="Johnson B."/>
            <person name="Johnson Q."/>
            <person name="Joshi V."/>
            <person name="Kalu J.B."/>
            <person name="Kam C."/>
            <person name="Kashfia A."/>
            <person name="Keebler J."/>
            <person name="Kisamo H."/>
            <person name="Kovar C.L."/>
            <person name="Lago L.A."/>
            <person name="Lai C.-Y."/>
            <person name="Laidlaw J."/>
            <person name="Lara F."/>
            <person name="Le T.-K."/>
            <person name="Lee S.L."/>
            <person name="Legall F.H."/>
            <person name="Lemon S.J."/>
            <person name="Lewis L.R."/>
            <person name="Li B."/>
            <person name="Liu Y."/>
            <person name="Liu Y.-S."/>
            <person name="Lopez J."/>
            <person name="Lozado R.J."/>
            <person name="Lu J."/>
            <person name="Madu R.C."/>
            <person name="Maheshwari M."/>
            <person name="Maheshwari R."/>
            <person name="Malloy K."/>
            <person name="Martinez E."/>
            <person name="Mathew T."/>
            <person name="Mercado I.C."/>
            <person name="Mercado C."/>
            <person name="Meyer B."/>
            <person name="Montgomery K."/>
            <person name="Morgan M.B."/>
            <person name="Munidasa M."/>
            <person name="Nazareth L.V."/>
            <person name="Nelson J."/>
            <person name="Ng B.M."/>
            <person name="Nguyen N.B."/>
            <person name="Nguyen P.Q."/>
            <person name="Nguyen T."/>
            <person name="Obregon M."/>
            <person name="Okwuonu G.O."/>
            <person name="Onwere C.G."/>
            <person name="Orozco G."/>
            <person name="Parra A."/>
            <person name="Patel S."/>
            <person name="Patil S."/>
            <person name="Perez A."/>
            <person name="Perez Y."/>
            <person name="Pham C."/>
            <person name="Primus E.L."/>
            <person name="Pu L.-L."/>
            <person name="Puazo M."/>
            <person name="Qin X."/>
            <person name="Quiroz J.B."/>
            <person name="Reese J."/>
            <person name="Richards S."/>
            <person name="Rives C.M."/>
            <person name="Robberts R."/>
            <person name="Ruiz S.J."/>
            <person name="Ruiz M.J."/>
            <person name="Santibanez J."/>
            <person name="Schneider B.W."/>
            <person name="Sisson I."/>
            <person name="Smith M."/>
            <person name="Sodergren E."/>
            <person name="Song X.-Z."/>
            <person name="Song B.B."/>
            <person name="Summersgill H."/>
            <person name="Thelus R."/>
            <person name="Thornton R.D."/>
            <person name="Trejos Z.Y."/>
            <person name="Usmani K."/>
            <person name="Vattathil S."/>
            <person name="Villasana D."/>
            <person name="Walker D.L."/>
            <person name="Wang S."/>
            <person name="Wang K."/>
            <person name="White C.S."/>
            <person name="Williams A.C."/>
            <person name="Williamson J."/>
            <person name="Wilson K."/>
            <person name="Woghiren I.O."/>
            <person name="Woodworth J.R."/>
            <person name="Worley K.C."/>
            <person name="Wright R.A."/>
            <person name="Wu W."/>
            <person name="Young L."/>
            <person name="Zhang L."/>
            <person name="Zhang J."/>
            <person name="Zhu Y."/>
            <person name="Muzny D.M."/>
            <person name="Weinstock G."/>
            <person name="Gibbs R.A."/>
        </authorList>
    </citation>
    <scope>NUCLEOTIDE SEQUENCE [LARGE SCALE GENOMIC DNA]</scope>
    <source>
        <strain evidence="5">LSR1</strain>
    </source>
</reference>
<protein>
    <recommendedName>
        <fullName evidence="3">Peptidase S1 domain-containing protein</fullName>
    </recommendedName>
</protein>
<dbReference type="InterPro" id="IPR009003">
    <property type="entry name" value="Peptidase_S1_PA"/>
</dbReference>
<proteinExistence type="inferred from homology"/>
<dbReference type="InterPro" id="IPR001254">
    <property type="entry name" value="Trypsin_dom"/>
</dbReference>
<feature type="domain" description="Peptidase S1" evidence="3">
    <location>
        <begin position="421"/>
        <end position="673"/>
    </location>
</feature>
<dbReference type="OrthoDB" id="2019384at2759"/>
<dbReference type="AlphaFoldDB" id="A0A8R2JS05"/>
<evidence type="ECO:0000313" key="4">
    <source>
        <dbReference type="EnsemblMetazoa" id="XP_029344850.1"/>
    </source>
</evidence>
<reference evidence="4" key="2">
    <citation type="submission" date="2022-06" db="UniProtKB">
        <authorList>
            <consortium name="EnsemblMetazoa"/>
        </authorList>
    </citation>
    <scope>IDENTIFICATION</scope>
</reference>
<dbReference type="PRINTS" id="PR00722">
    <property type="entry name" value="CHYMOTRYPSIN"/>
</dbReference>
<dbReference type="InterPro" id="IPR001314">
    <property type="entry name" value="Peptidase_S1A"/>
</dbReference>
<evidence type="ECO:0000256" key="2">
    <source>
        <dbReference type="ARBA" id="ARBA00024195"/>
    </source>
</evidence>
<name>A0A8R2JS05_ACYPI</name>
<dbReference type="GO" id="GO:0006508">
    <property type="term" value="P:proteolysis"/>
    <property type="evidence" value="ECO:0007669"/>
    <property type="project" value="InterPro"/>
</dbReference>
<dbReference type="SUPFAM" id="SSF50494">
    <property type="entry name" value="Trypsin-like serine proteases"/>
    <property type="match status" value="2"/>
</dbReference>
<dbReference type="GO" id="GO:0004252">
    <property type="term" value="F:serine-type endopeptidase activity"/>
    <property type="evidence" value="ECO:0007669"/>
    <property type="project" value="InterPro"/>
</dbReference>
<dbReference type="RefSeq" id="XP_029344850.1">
    <property type="nucleotide sequence ID" value="XM_029488990.1"/>
</dbReference>
<dbReference type="InterPro" id="IPR043504">
    <property type="entry name" value="Peptidase_S1_PA_chymotrypsin"/>
</dbReference>
<keyword evidence="5" id="KW-1185">Reference proteome</keyword>
<evidence type="ECO:0000256" key="1">
    <source>
        <dbReference type="ARBA" id="ARBA00023157"/>
    </source>
</evidence>
<dbReference type="Proteomes" id="UP000007819">
    <property type="component" value="Chromosome A2"/>
</dbReference>
<dbReference type="InterPro" id="IPR018114">
    <property type="entry name" value="TRYPSIN_HIS"/>
</dbReference>
<organism evidence="4 5">
    <name type="scientific">Acyrthosiphon pisum</name>
    <name type="common">Pea aphid</name>
    <dbReference type="NCBI Taxonomy" id="7029"/>
    <lineage>
        <taxon>Eukaryota</taxon>
        <taxon>Metazoa</taxon>
        <taxon>Ecdysozoa</taxon>
        <taxon>Arthropoda</taxon>
        <taxon>Hexapoda</taxon>
        <taxon>Insecta</taxon>
        <taxon>Pterygota</taxon>
        <taxon>Neoptera</taxon>
        <taxon>Paraneoptera</taxon>
        <taxon>Hemiptera</taxon>
        <taxon>Sternorrhyncha</taxon>
        <taxon>Aphidomorpha</taxon>
        <taxon>Aphidoidea</taxon>
        <taxon>Aphididae</taxon>
        <taxon>Macrosiphini</taxon>
        <taxon>Acyrthosiphon</taxon>
    </lineage>
</organism>
<dbReference type="KEGG" id="api:100575119"/>
<dbReference type="PROSITE" id="PS00134">
    <property type="entry name" value="TRYPSIN_HIS"/>
    <property type="match status" value="1"/>
</dbReference>
<dbReference type="EnsemblMetazoa" id="XM_029488990.1">
    <property type="protein sequence ID" value="XP_029344850.1"/>
    <property type="gene ID" value="LOC100575119"/>
</dbReference>
<comment type="similarity">
    <text evidence="2">Belongs to the peptidase S1 family. CLIP subfamily.</text>
</comment>
<accession>A0A8R2JS05</accession>
<dbReference type="CDD" id="cd00190">
    <property type="entry name" value="Tryp_SPc"/>
    <property type="match status" value="1"/>
</dbReference>
<dbReference type="Pfam" id="PF00089">
    <property type="entry name" value="Trypsin"/>
    <property type="match status" value="2"/>
</dbReference>
<dbReference type="PROSITE" id="PS50240">
    <property type="entry name" value="TRYPSIN_DOM"/>
    <property type="match status" value="2"/>
</dbReference>
<evidence type="ECO:0000313" key="5">
    <source>
        <dbReference type="Proteomes" id="UP000007819"/>
    </source>
</evidence>
<dbReference type="SMART" id="SM00020">
    <property type="entry name" value="Tryp_SPc"/>
    <property type="match status" value="1"/>
</dbReference>
<feature type="domain" description="Peptidase S1" evidence="3">
    <location>
        <begin position="16"/>
        <end position="263"/>
    </location>
</feature>
<dbReference type="PANTHER" id="PTHR24256">
    <property type="entry name" value="TRYPTASE-RELATED"/>
    <property type="match status" value="1"/>
</dbReference>
<sequence>MTTNCGKGYFNRHQNVKNGKFELVGTAPWYVGIYQISKTDTKHDFACGGSIIASNVVISGARCFWKDDMLSNIILVNDGRIKIAVTVIDSNVTQLTNVEIVYLSGGYNGKFGLFANDIAVIVLAKKLSFSNGIAPVCIDWNSMYKVENGDAGMINLWNKKNDSQIPVLFERFIQYSEPATCRQTYPDEFNLYVTFDKFCTDYKLGEMLYDRDVGAGISFLHFDSYYLTGILSVTGYDLNDTNTPVMGFTDIEYHLHWIRGVLNKHFTGKSCVLPTVEGVVYSYEGSNEILSHGTLINNKLTVIENCEVGYHKAYTYSFRYCLGSGKWLSNFDKLCFKMCPPLESESLDIKCSHNCKYANCSNFSMPDTIAIPSCKPTYIAPNGQDHTPLELLCQSNGKWNKQLYSCNPYCGRVYIQNQVLIENGEIALVGTAPWNVGIYQLNQKNYNYDMICGGSIIAPNLVVTAAHCFWQKGMLSKIISINDGLFKIAVGKYDRNFTTIDNDFTQIINVKIIYLKDGYFGPTGYHTEDIAIIVLQDTVSFSNGVAPVCIDWNGNYNVVNGVRGKIVGWGVTEKGITSPILLEASLPYIDHISCRNMYTNGFELFVTVDKFCAGSALGQGLGRGDSGAGLCFLHSKSYFLTGVVSIKDPTSNNSIAVLTEIKYHIQWIRGLYNKHK</sequence>
<dbReference type="InterPro" id="IPR051487">
    <property type="entry name" value="Ser/Thr_Proteases_Immune/Dev"/>
</dbReference>
<evidence type="ECO:0000259" key="3">
    <source>
        <dbReference type="PROSITE" id="PS50240"/>
    </source>
</evidence>
<dbReference type="GeneID" id="100575119"/>
<dbReference type="Gene3D" id="2.40.10.10">
    <property type="entry name" value="Trypsin-like serine proteases"/>
    <property type="match status" value="3"/>
</dbReference>
<keyword evidence="1" id="KW-1015">Disulfide bond</keyword>